<dbReference type="InParanoid" id="A0A0U5JH10"/>
<protein>
    <submittedName>
        <fullName evidence="2">Conserved putative membrane protein</fullName>
    </submittedName>
</protein>
<dbReference type="EMBL" id="LN879502">
    <property type="protein sequence ID" value="CUI17237.1"/>
    <property type="molecule type" value="Genomic_DNA"/>
</dbReference>
<proteinExistence type="predicted"/>
<dbReference type="AlphaFoldDB" id="A0A0U5JH10"/>
<keyword evidence="1" id="KW-0472">Membrane</keyword>
<dbReference type="KEGG" id="pnl:PNK_1628"/>
<gene>
    <name evidence="2" type="ORF">PNK_1628</name>
</gene>
<accession>A0A0U5JH10</accession>
<keyword evidence="1" id="KW-0812">Transmembrane</keyword>
<evidence type="ECO:0000313" key="3">
    <source>
        <dbReference type="Proteomes" id="UP000069902"/>
    </source>
</evidence>
<dbReference type="STRING" id="389348.PNK_1628"/>
<organism evidence="2 3">
    <name type="scientific">Candidatus Protochlamydia naegleriophila</name>
    <dbReference type="NCBI Taxonomy" id="389348"/>
    <lineage>
        <taxon>Bacteria</taxon>
        <taxon>Pseudomonadati</taxon>
        <taxon>Chlamydiota</taxon>
        <taxon>Chlamydiia</taxon>
        <taxon>Parachlamydiales</taxon>
        <taxon>Parachlamydiaceae</taxon>
        <taxon>Candidatus Protochlamydia</taxon>
    </lineage>
</organism>
<dbReference type="Proteomes" id="UP000069902">
    <property type="component" value="Chromosome cPNK"/>
</dbReference>
<evidence type="ECO:0000256" key="1">
    <source>
        <dbReference type="SAM" id="Phobius"/>
    </source>
</evidence>
<feature type="transmembrane region" description="Helical" evidence="1">
    <location>
        <begin position="20"/>
        <end position="46"/>
    </location>
</feature>
<reference evidence="3" key="1">
    <citation type="submission" date="2015-09" db="EMBL/GenBank/DDBJ databases">
        <authorList>
            <person name="Bertelli C."/>
        </authorList>
    </citation>
    <scope>NUCLEOTIDE SEQUENCE [LARGE SCALE GENOMIC DNA]</scope>
    <source>
        <strain evidence="3">KNic</strain>
    </source>
</reference>
<evidence type="ECO:0000313" key="2">
    <source>
        <dbReference type="EMBL" id="CUI17237.1"/>
    </source>
</evidence>
<keyword evidence="1" id="KW-1133">Transmembrane helix</keyword>
<name>A0A0U5JH10_9BACT</name>
<keyword evidence="3" id="KW-1185">Reference proteome</keyword>
<dbReference type="PATRIC" id="fig|389348.3.peg.1827"/>
<feature type="transmembrane region" description="Helical" evidence="1">
    <location>
        <begin position="58"/>
        <end position="91"/>
    </location>
</feature>
<sequence length="115" mass="13391">MKFPYLSKRKADNISNGVFLILLGILFYTKAWWPGILFAIAFTFALRQYLTGRRLDFFITIIFIAVLGFITLIGMAFSFLFPLLFIVTGIYLLSREYRYQNGVIRLKSDDADNRQ</sequence>
<dbReference type="RefSeq" id="WP_051981696.1">
    <property type="nucleotide sequence ID" value="NZ_LN879502.1"/>
</dbReference>